<reference evidence="1 2" key="1">
    <citation type="submission" date="2023-04" db="EMBL/GenBank/DDBJ databases">
        <title>Marinoamorphus aggregata gen. nov., sp. Nov., isolate from tissue of brittle star Ophioplocus japonicus.</title>
        <authorList>
            <person name="Kawano K."/>
            <person name="Sawayama S."/>
            <person name="Nakagawa S."/>
        </authorList>
    </citation>
    <scope>NUCLEOTIDE SEQUENCE [LARGE SCALE GENOMIC DNA]</scope>
    <source>
        <strain evidence="1 2">NKW23</strain>
    </source>
</reference>
<accession>A0ABQ6LLQ6</accession>
<evidence type="ECO:0000313" key="1">
    <source>
        <dbReference type="EMBL" id="GMG83225.1"/>
    </source>
</evidence>
<evidence type="ECO:0000313" key="2">
    <source>
        <dbReference type="Proteomes" id="UP001239909"/>
    </source>
</evidence>
<protein>
    <submittedName>
        <fullName evidence="1">Aspartate/glutamate racemase family protein</fullName>
    </submittedName>
</protein>
<dbReference type="NCBIfam" id="NF005679">
    <property type="entry name" value="PRK07475.1"/>
    <property type="match status" value="1"/>
</dbReference>
<dbReference type="Proteomes" id="UP001239909">
    <property type="component" value="Unassembled WGS sequence"/>
</dbReference>
<comment type="caution">
    <text evidence="1">The sequence shown here is derived from an EMBL/GenBank/DDBJ whole genome shotgun (WGS) entry which is preliminary data.</text>
</comment>
<dbReference type="EMBL" id="BSYI01000017">
    <property type="protein sequence ID" value="GMG83225.1"/>
    <property type="molecule type" value="Genomic_DNA"/>
</dbReference>
<organism evidence="1 2">
    <name type="scientific">Paralimibaculum aggregatum</name>
    <dbReference type="NCBI Taxonomy" id="3036245"/>
    <lineage>
        <taxon>Bacteria</taxon>
        <taxon>Pseudomonadati</taxon>
        <taxon>Pseudomonadota</taxon>
        <taxon>Alphaproteobacteria</taxon>
        <taxon>Rhodobacterales</taxon>
        <taxon>Paracoccaceae</taxon>
        <taxon>Paralimibaculum</taxon>
    </lineage>
</organism>
<sequence length="233" mass="22947">MATTRSPQPPAIGILMLDTRFPRPPGDIGNPETWPFPVRFARVPGAAAAAAVRGAGKGLLAPFVEAGRGLVAEGCRGIATSCGFLAPLQRPLAEALGVPVLASALMQAGAIAATLPPGRRLGVLTIEAASLSPELLAAAGVPAGTAVRGMPPGGALAGPILGGGTTLDTGAAEAEVVAAATALAAEPGVGAILLECTNLPPYARAAAEATGLPVHSIVTALTWFAAGLAPPRW</sequence>
<dbReference type="InterPro" id="IPR053714">
    <property type="entry name" value="Iso_Racemase_Enz_sf"/>
</dbReference>
<dbReference type="Gene3D" id="3.40.50.12500">
    <property type="match status" value="1"/>
</dbReference>
<name>A0ABQ6LLQ6_9RHOB</name>
<gene>
    <name evidence="1" type="ORF">LNKW23_24380</name>
</gene>
<keyword evidence="2" id="KW-1185">Reference proteome</keyword>
<dbReference type="RefSeq" id="WP_285672020.1">
    <property type="nucleotide sequence ID" value="NZ_BSYI01000017.1"/>
</dbReference>
<proteinExistence type="predicted"/>